<dbReference type="SUPFAM" id="SSF51206">
    <property type="entry name" value="cAMP-binding domain-like"/>
    <property type="match status" value="1"/>
</dbReference>
<evidence type="ECO:0000259" key="1">
    <source>
        <dbReference type="PROSITE" id="PS50042"/>
    </source>
</evidence>
<gene>
    <name evidence="2" type="ORF">H9777_01755</name>
</gene>
<dbReference type="InterPro" id="IPR036390">
    <property type="entry name" value="WH_DNA-bd_sf"/>
</dbReference>
<sequence>MGRFYDILDFALFEGVNKDGIAVFLKNASNKISSYKKGDIVVLQDSLCKSLLLLCQGTLLAKMTNAEGKEIVIEHLSAPEMLAPAFIYGTENRFPVTLESEDEVIIWSLSKDDFLKMMETDDALLRNFLRQISDRSVFLSRKLNEFALQNLSTRIVSYLQRNGIITNIQDVAFIMGVARPSLSRTLSAMVEEGVLIKTEDGYILSKL</sequence>
<dbReference type="InterPro" id="IPR000595">
    <property type="entry name" value="cNMP-bd_dom"/>
</dbReference>
<reference evidence="2" key="1">
    <citation type="journal article" date="2021" name="PeerJ">
        <title>Extensive microbial diversity within the chicken gut microbiome revealed by metagenomics and culture.</title>
        <authorList>
            <person name="Gilroy R."/>
            <person name="Ravi A."/>
            <person name="Getino M."/>
            <person name="Pursley I."/>
            <person name="Horton D.L."/>
            <person name="Alikhan N.F."/>
            <person name="Baker D."/>
            <person name="Gharbi K."/>
            <person name="Hall N."/>
            <person name="Watson M."/>
            <person name="Adriaenssens E.M."/>
            <person name="Foster-Nyarko E."/>
            <person name="Jarju S."/>
            <person name="Secka A."/>
            <person name="Antonio M."/>
            <person name="Oren A."/>
            <person name="Chaudhuri R.R."/>
            <person name="La Ragione R."/>
            <person name="Hildebrand F."/>
            <person name="Pallen M.J."/>
        </authorList>
    </citation>
    <scope>NUCLEOTIDE SEQUENCE</scope>
    <source>
        <strain evidence="2">G4-2901</strain>
    </source>
</reference>
<dbReference type="SUPFAM" id="SSF46785">
    <property type="entry name" value="Winged helix' DNA-binding domain"/>
    <property type="match status" value="1"/>
</dbReference>
<evidence type="ECO:0000313" key="3">
    <source>
        <dbReference type="Proteomes" id="UP000783796"/>
    </source>
</evidence>
<reference evidence="2" key="2">
    <citation type="submission" date="2021-04" db="EMBL/GenBank/DDBJ databases">
        <authorList>
            <person name="Gilroy R."/>
        </authorList>
    </citation>
    <scope>NUCLEOTIDE SEQUENCE</scope>
    <source>
        <strain evidence="2">G4-2901</strain>
    </source>
</reference>
<proteinExistence type="predicted"/>
<dbReference type="InterPro" id="IPR014710">
    <property type="entry name" value="RmlC-like_jellyroll"/>
</dbReference>
<evidence type="ECO:0000313" key="2">
    <source>
        <dbReference type="EMBL" id="MBU3837056.1"/>
    </source>
</evidence>
<accession>A0A948TA69</accession>
<dbReference type="AlphaFoldDB" id="A0A948TA69"/>
<protein>
    <submittedName>
        <fullName evidence="2">Crp/Fnr family transcriptional regulator</fullName>
    </submittedName>
</protein>
<dbReference type="Proteomes" id="UP000783796">
    <property type="component" value="Unassembled WGS sequence"/>
</dbReference>
<feature type="domain" description="Cyclic nucleotide-binding" evidence="1">
    <location>
        <begin position="12"/>
        <end position="135"/>
    </location>
</feature>
<dbReference type="PROSITE" id="PS50042">
    <property type="entry name" value="CNMP_BINDING_3"/>
    <property type="match status" value="1"/>
</dbReference>
<organism evidence="2 3">
    <name type="scientific">Candidatus Phocaeicola faecigallinarum</name>
    <dbReference type="NCBI Taxonomy" id="2838732"/>
    <lineage>
        <taxon>Bacteria</taxon>
        <taxon>Pseudomonadati</taxon>
        <taxon>Bacteroidota</taxon>
        <taxon>Bacteroidia</taxon>
        <taxon>Bacteroidales</taxon>
        <taxon>Bacteroidaceae</taxon>
        <taxon>Phocaeicola</taxon>
    </lineage>
</organism>
<dbReference type="InterPro" id="IPR018490">
    <property type="entry name" value="cNMP-bd_dom_sf"/>
</dbReference>
<dbReference type="Pfam" id="PF00027">
    <property type="entry name" value="cNMP_binding"/>
    <property type="match status" value="1"/>
</dbReference>
<comment type="caution">
    <text evidence="2">The sequence shown here is derived from an EMBL/GenBank/DDBJ whole genome shotgun (WGS) entry which is preliminary data.</text>
</comment>
<dbReference type="EMBL" id="JAHLFW010000016">
    <property type="protein sequence ID" value="MBU3837056.1"/>
    <property type="molecule type" value="Genomic_DNA"/>
</dbReference>
<dbReference type="SMART" id="SM00100">
    <property type="entry name" value="cNMP"/>
    <property type="match status" value="1"/>
</dbReference>
<dbReference type="Gene3D" id="2.60.120.10">
    <property type="entry name" value="Jelly Rolls"/>
    <property type="match status" value="1"/>
</dbReference>
<name>A0A948TA69_9BACT</name>